<proteinExistence type="predicted"/>
<evidence type="ECO:0000313" key="1">
    <source>
        <dbReference type="EMBL" id="RZT87575.1"/>
    </source>
</evidence>
<name>A0A4Q7V0H1_PSEST</name>
<dbReference type="OrthoDB" id="10004699at2"/>
<protein>
    <submittedName>
        <fullName evidence="1">Uncharacterized protein</fullName>
    </submittedName>
</protein>
<dbReference type="Proteomes" id="UP000291591">
    <property type="component" value="Unassembled WGS sequence"/>
</dbReference>
<gene>
    <name evidence="1" type="ORF">EV383_4501</name>
</gene>
<sequence length="99" mass="10584">MPGLRRLGDGFEITVAGGPDRDALADEVERARDELVSASLRLRGLYLAPGFVPEGFQAGFAEVFARPTPEHGDVSRQRTLATAKIRRNGNHVVPSADGG</sequence>
<reference evidence="1 2" key="1">
    <citation type="submission" date="2019-02" db="EMBL/GenBank/DDBJ databases">
        <title>Sequencing the genomes of 1000 actinobacteria strains.</title>
        <authorList>
            <person name="Klenk H.-P."/>
        </authorList>
    </citation>
    <scope>NUCLEOTIDE SEQUENCE [LARGE SCALE GENOMIC DNA]</scope>
    <source>
        <strain evidence="1 2">DSM 45779</strain>
    </source>
</reference>
<dbReference type="RefSeq" id="WP_130291706.1">
    <property type="nucleotide sequence ID" value="NZ_SHKL01000001.1"/>
</dbReference>
<accession>A0A4Q7V0H1</accession>
<dbReference type="EMBL" id="SHKL01000001">
    <property type="protein sequence ID" value="RZT87575.1"/>
    <property type="molecule type" value="Genomic_DNA"/>
</dbReference>
<keyword evidence="2" id="KW-1185">Reference proteome</keyword>
<comment type="caution">
    <text evidence="1">The sequence shown here is derived from an EMBL/GenBank/DDBJ whole genome shotgun (WGS) entry which is preliminary data.</text>
</comment>
<organism evidence="1 2">
    <name type="scientific">Pseudonocardia sediminis</name>
    <dbReference type="NCBI Taxonomy" id="1397368"/>
    <lineage>
        <taxon>Bacteria</taxon>
        <taxon>Bacillati</taxon>
        <taxon>Actinomycetota</taxon>
        <taxon>Actinomycetes</taxon>
        <taxon>Pseudonocardiales</taxon>
        <taxon>Pseudonocardiaceae</taxon>
        <taxon>Pseudonocardia</taxon>
    </lineage>
</organism>
<dbReference type="AlphaFoldDB" id="A0A4Q7V0H1"/>
<evidence type="ECO:0000313" key="2">
    <source>
        <dbReference type="Proteomes" id="UP000291591"/>
    </source>
</evidence>